<reference evidence="1 2" key="1">
    <citation type="submission" date="2019-04" db="EMBL/GenBank/DDBJ databases">
        <title>An improved genome assembly and genetic linkage map for asparagus bean, Vigna unguiculata ssp. sesquipedialis.</title>
        <authorList>
            <person name="Xia Q."/>
            <person name="Zhang R."/>
            <person name="Dong Y."/>
        </authorList>
    </citation>
    <scope>NUCLEOTIDE SEQUENCE [LARGE SCALE GENOMIC DNA]</scope>
    <source>
        <tissue evidence="1">Leaf</tissue>
    </source>
</reference>
<keyword evidence="2" id="KW-1185">Reference proteome</keyword>
<proteinExistence type="predicted"/>
<name>A0A4D6L4E4_VIGUN</name>
<protein>
    <submittedName>
        <fullName evidence="1">Uncharacterized protein</fullName>
    </submittedName>
</protein>
<evidence type="ECO:0000313" key="2">
    <source>
        <dbReference type="Proteomes" id="UP000501690"/>
    </source>
</evidence>
<sequence length="130" mass="15683">MAQHGKRTKFGLLEKSETSVRRDIEMNLDVEVMKSLDNMELNVVIRALVEFTSKTLDFSWKVSDLLHKELKDGDKAKITKDLPMLQEKYDKDKAAWLEECKHWRIRRSNWLLGKLDAWTLRRRRRRRRRT</sequence>
<gene>
    <name evidence="1" type="ORF">DEO72_LG2g3692</name>
</gene>
<evidence type="ECO:0000313" key="1">
    <source>
        <dbReference type="EMBL" id="QCD83348.1"/>
    </source>
</evidence>
<dbReference type="AlphaFoldDB" id="A0A4D6L4E4"/>
<organism evidence="1 2">
    <name type="scientific">Vigna unguiculata</name>
    <name type="common">Cowpea</name>
    <dbReference type="NCBI Taxonomy" id="3917"/>
    <lineage>
        <taxon>Eukaryota</taxon>
        <taxon>Viridiplantae</taxon>
        <taxon>Streptophyta</taxon>
        <taxon>Embryophyta</taxon>
        <taxon>Tracheophyta</taxon>
        <taxon>Spermatophyta</taxon>
        <taxon>Magnoliopsida</taxon>
        <taxon>eudicotyledons</taxon>
        <taxon>Gunneridae</taxon>
        <taxon>Pentapetalae</taxon>
        <taxon>rosids</taxon>
        <taxon>fabids</taxon>
        <taxon>Fabales</taxon>
        <taxon>Fabaceae</taxon>
        <taxon>Papilionoideae</taxon>
        <taxon>50 kb inversion clade</taxon>
        <taxon>NPAAA clade</taxon>
        <taxon>indigoferoid/millettioid clade</taxon>
        <taxon>Phaseoleae</taxon>
        <taxon>Vigna</taxon>
    </lineage>
</organism>
<dbReference type="EMBL" id="CP039346">
    <property type="protein sequence ID" value="QCD83348.1"/>
    <property type="molecule type" value="Genomic_DNA"/>
</dbReference>
<dbReference type="Proteomes" id="UP000501690">
    <property type="component" value="Linkage Group LG2"/>
</dbReference>
<accession>A0A4D6L4E4</accession>